<name>A0ACB5RHS4_9CLOT</name>
<protein>
    <submittedName>
        <fullName evidence="1">Uncharacterized protein</fullName>
    </submittedName>
</protein>
<proteinExistence type="predicted"/>
<evidence type="ECO:0000313" key="1">
    <source>
        <dbReference type="EMBL" id="GKX68631.1"/>
    </source>
</evidence>
<evidence type="ECO:0000313" key="2">
    <source>
        <dbReference type="Proteomes" id="UP001058074"/>
    </source>
</evidence>
<accession>A0ACB5RHS4</accession>
<dbReference type="Proteomes" id="UP001058074">
    <property type="component" value="Unassembled WGS sequence"/>
</dbReference>
<comment type="caution">
    <text evidence="1">The sequence shown here is derived from an EMBL/GenBank/DDBJ whole genome shotgun (WGS) entry which is preliminary data.</text>
</comment>
<reference evidence="1" key="1">
    <citation type="journal article" date="2025" name="Int. J. Syst. Evol. Microbiol.">
        <title>Inconstantimicrobium mannanitabidum sp. nov., a novel member of the family Clostridiaceae isolated from anoxic soil under the treatment of reductive soil disinfestation.</title>
        <authorList>
            <person name="Ueki A."/>
            <person name="Tonouchi A."/>
            <person name="Honma S."/>
            <person name="Kaku N."/>
            <person name="Ueki K."/>
        </authorList>
    </citation>
    <scope>NUCLEOTIDE SEQUENCE</scope>
    <source>
        <strain evidence="1">TW13</strain>
    </source>
</reference>
<organism evidence="1 2">
    <name type="scientific">Inconstantimicrobium mannanitabidum</name>
    <dbReference type="NCBI Taxonomy" id="1604901"/>
    <lineage>
        <taxon>Bacteria</taxon>
        <taxon>Bacillati</taxon>
        <taxon>Bacillota</taxon>
        <taxon>Clostridia</taxon>
        <taxon>Eubacteriales</taxon>
        <taxon>Clostridiaceae</taxon>
        <taxon>Inconstantimicrobium</taxon>
    </lineage>
</organism>
<dbReference type="EMBL" id="BROD01000001">
    <property type="protein sequence ID" value="GKX68631.1"/>
    <property type="molecule type" value="Genomic_DNA"/>
</dbReference>
<gene>
    <name evidence="1" type="ORF">rsdtw13_38890</name>
</gene>
<sequence>MSGKHKVKYNFLSNPTGKEIEEFMKTDGEIKEAMGVLYNK</sequence>
<keyword evidence="2" id="KW-1185">Reference proteome</keyword>